<accession>A0ABT8ER17</accession>
<dbReference type="PIRSF" id="PIRSF004553">
    <property type="entry name" value="CHP00095"/>
    <property type="match status" value="1"/>
</dbReference>
<dbReference type="PANTHER" id="PTHR43542">
    <property type="entry name" value="METHYLTRANSFERASE"/>
    <property type="match status" value="1"/>
</dbReference>
<dbReference type="PANTHER" id="PTHR43542:SF1">
    <property type="entry name" value="METHYLTRANSFERASE"/>
    <property type="match status" value="1"/>
</dbReference>
<dbReference type="Pfam" id="PF03602">
    <property type="entry name" value="Cons_hypoth95"/>
    <property type="match status" value="1"/>
</dbReference>
<protein>
    <submittedName>
        <fullName evidence="4">16S rRNA (Guanine(966)-N(2))-methyltransferase RsmD</fullName>
        <ecNumber evidence="4">2.1.1.171</ecNumber>
    </submittedName>
</protein>
<name>A0ABT8ER17_9ACTN</name>
<dbReference type="CDD" id="cd02440">
    <property type="entry name" value="AdoMet_MTases"/>
    <property type="match status" value="1"/>
</dbReference>
<proteinExistence type="predicted"/>
<dbReference type="InterPro" id="IPR004398">
    <property type="entry name" value="RNA_MeTrfase_RsmD"/>
</dbReference>
<dbReference type="GO" id="GO:0052913">
    <property type="term" value="F:16S rRNA (guanine(966)-N(2))-methyltransferase activity"/>
    <property type="evidence" value="ECO:0007669"/>
    <property type="project" value="UniProtKB-EC"/>
</dbReference>
<dbReference type="NCBIfam" id="TIGR00095">
    <property type="entry name" value="16S rRNA (guanine(966)-N(2))-methyltransferase RsmD"/>
    <property type="match status" value="1"/>
</dbReference>
<evidence type="ECO:0000313" key="5">
    <source>
        <dbReference type="Proteomes" id="UP001168537"/>
    </source>
</evidence>
<dbReference type="EC" id="2.1.1.171" evidence="4"/>
<gene>
    <name evidence="4" type="primary">rsmD</name>
    <name evidence="4" type="ORF">QWY29_04425</name>
</gene>
<reference evidence="4" key="1">
    <citation type="submission" date="2023-06" db="EMBL/GenBank/DDBJ databases">
        <title>Draft genome sequence of Nocardioides sp. SOB72.</title>
        <authorList>
            <person name="Zhang G."/>
        </authorList>
    </citation>
    <scope>NUCLEOTIDE SEQUENCE</scope>
    <source>
        <strain evidence="4">SOB72</strain>
    </source>
</reference>
<organism evidence="4 5">
    <name type="scientific">Nocardioides abyssi</name>
    <dbReference type="NCBI Taxonomy" id="3058370"/>
    <lineage>
        <taxon>Bacteria</taxon>
        <taxon>Bacillati</taxon>
        <taxon>Actinomycetota</taxon>
        <taxon>Actinomycetes</taxon>
        <taxon>Propionibacteriales</taxon>
        <taxon>Nocardioidaceae</taxon>
        <taxon>Nocardioides</taxon>
    </lineage>
</organism>
<dbReference type="Gene3D" id="3.40.50.150">
    <property type="entry name" value="Vaccinia Virus protein VP39"/>
    <property type="match status" value="1"/>
</dbReference>
<comment type="caution">
    <text evidence="4">The sequence shown here is derived from an EMBL/GenBank/DDBJ whole genome shotgun (WGS) entry which is preliminary data.</text>
</comment>
<keyword evidence="2 4" id="KW-0808">Transferase</keyword>
<dbReference type="SUPFAM" id="SSF53335">
    <property type="entry name" value="S-adenosyl-L-methionine-dependent methyltransferases"/>
    <property type="match status" value="1"/>
</dbReference>
<sequence>MTRIIGGAAGGRRIATPRGAATRPTSDRVREALFSAVEAWCGSLQGLRFLDLYAGSGAVGLEAWSRGAGVVTLVEQDRRTAALVRDNARTLGFARADVVAASVGATLHRPPTAPYDVVFSDPPYPLDEASVARDLAALVEHGWLVPDALVVVERSARTPEPAWPEGIERVRERRYGETVLWYGRAAHATDEPSTDDASADASDDGSPT</sequence>
<dbReference type="InterPro" id="IPR029063">
    <property type="entry name" value="SAM-dependent_MTases_sf"/>
</dbReference>
<feature type="compositionally biased region" description="Acidic residues" evidence="3">
    <location>
        <begin position="192"/>
        <end position="208"/>
    </location>
</feature>
<keyword evidence="1 4" id="KW-0489">Methyltransferase</keyword>
<feature type="region of interest" description="Disordered" evidence="3">
    <location>
        <begin position="184"/>
        <end position="208"/>
    </location>
</feature>
<evidence type="ECO:0000256" key="1">
    <source>
        <dbReference type="ARBA" id="ARBA00022603"/>
    </source>
</evidence>
<dbReference type="EMBL" id="JAUHJR010000001">
    <property type="protein sequence ID" value="MDN4160587.1"/>
    <property type="molecule type" value="Genomic_DNA"/>
</dbReference>
<dbReference type="InterPro" id="IPR002052">
    <property type="entry name" value="DNA_methylase_N6_adenine_CS"/>
</dbReference>
<dbReference type="PROSITE" id="PS00092">
    <property type="entry name" value="N6_MTASE"/>
    <property type="match status" value="1"/>
</dbReference>
<dbReference type="RefSeq" id="WP_300959443.1">
    <property type="nucleotide sequence ID" value="NZ_JAUHJR010000001.1"/>
</dbReference>
<keyword evidence="5" id="KW-1185">Reference proteome</keyword>
<dbReference type="Proteomes" id="UP001168537">
    <property type="component" value="Unassembled WGS sequence"/>
</dbReference>
<evidence type="ECO:0000256" key="3">
    <source>
        <dbReference type="SAM" id="MobiDB-lite"/>
    </source>
</evidence>
<evidence type="ECO:0000313" key="4">
    <source>
        <dbReference type="EMBL" id="MDN4160587.1"/>
    </source>
</evidence>
<evidence type="ECO:0000256" key="2">
    <source>
        <dbReference type="ARBA" id="ARBA00022679"/>
    </source>
</evidence>